<dbReference type="GeneID" id="30153953"/>
<reference evidence="7 8" key="1">
    <citation type="submission" date="2016-06" db="EMBL/GenBank/DDBJ databases">
        <title>Evolution of pathogenesis and genome organization in the Tremellales.</title>
        <authorList>
            <person name="Cuomo C."/>
            <person name="Litvintseva A."/>
            <person name="Heitman J."/>
            <person name="Chen Y."/>
            <person name="Sun S."/>
            <person name="Springer D."/>
            <person name="Dromer F."/>
            <person name="Young S."/>
            <person name="Zeng Q."/>
            <person name="Chapman S."/>
            <person name="Gujja S."/>
            <person name="Saif S."/>
            <person name="Birren B."/>
        </authorList>
    </citation>
    <scope>NUCLEOTIDE SEQUENCE [LARGE SCALE GENOMIC DNA]</scope>
    <source>
        <strain evidence="7 8">CBS 6039</strain>
    </source>
</reference>
<evidence type="ECO:0000313" key="7">
    <source>
        <dbReference type="EMBL" id="ODN80393.1"/>
    </source>
</evidence>
<dbReference type="PANTHER" id="PTHR12668:SF43">
    <property type="entry name" value="TRANSMEMBRANE PROTEIN 14 HOMOLOG"/>
    <property type="match status" value="1"/>
</dbReference>
<dbReference type="InterPro" id="IPR044890">
    <property type="entry name" value="TMEM14_sf"/>
</dbReference>
<feature type="transmembrane region" description="Helical" evidence="6">
    <location>
        <begin position="34"/>
        <end position="55"/>
    </location>
</feature>
<keyword evidence="8" id="KW-1185">Reference proteome</keyword>
<dbReference type="Proteomes" id="UP000094065">
    <property type="component" value="Unassembled WGS sequence"/>
</dbReference>
<evidence type="ECO:0000256" key="6">
    <source>
        <dbReference type="SAM" id="Phobius"/>
    </source>
</evidence>
<dbReference type="Pfam" id="PF03647">
    <property type="entry name" value="Tmemb_14"/>
    <property type="match status" value="1"/>
</dbReference>
<dbReference type="InterPro" id="IPR005349">
    <property type="entry name" value="TMEM14"/>
</dbReference>
<evidence type="ECO:0000256" key="2">
    <source>
        <dbReference type="ARBA" id="ARBA00007590"/>
    </source>
</evidence>
<comment type="similarity">
    <text evidence="2">Belongs to the TMEM14 family.</text>
</comment>
<accession>A0A1E3HVP4</accession>
<comment type="subcellular location">
    <subcellularLocation>
        <location evidence="1">Membrane</location>
    </subcellularLocation>
</comment>
<evidence type="ECO:0008006" key="9">
    <source>
        <dbReference type="Google" id="ProtNLM"/>
    </source>
</evidence>
<protein>
    <recommendedName>
        <fullName evidence="9">Transmembrane protein 14C</fullName>
    </recommendedName>
</protein>
<comment type="caution">
    <text evidence="7">The sequence shown here is derived from an EMBL/GenBank/DDBJ whole genome shotgun (WGS) entry which is preliminary data.</text>
</comment>
<evidence type="ECO:0000256" key="1">
    <source>
        <dbReference type="ARBA" id="ARBA00004370"/>
    </source>
</evidence>
<feature type="transmembrane region" description="Helical" evidence="6">
    <location>
        <begin position="61"/>
        <end position="80"/>
    </location>
</feature>
<evidence type="ECO:0000256" key="3">
    <source>
        <dbReference type="ARBA" id="ARBA00022692"/>
    </source>
</evidence>
<evidence type="ECO:0000256" key="4">
    <source>
        <dbReference type="ARBA" id="ARBA00022989"/>
    </source>
</evidence>
<dbReference type="RefSeq" id="XP_018994959.1">
    <property type="nucleotide sequence ID" value="XM_019136290.1"/>
</dbReference>
<dbReference type="STRING" id="1295533.A0A1E3HVP4"/>
<feature type="transmembrane region" description="Helical" evidence="6">
    <location>
        <begin position="12"/>
        <end position="29"/>
    </location>
</feature>
<name>A0A1E3HVP4_9TREE</name>
<feature type="transmembrane region" description="Helical" evidence="6">
    <location>
        <begin position="87"/>
        <end position="105"/>
    </location>
</feature>
<dbReference type="PANTHER" id="PTHR12668">
    <property type="entry name" value="TRANSMEMBRANE PROTEIN 14, 15"/>
    <property type="match status" value="1"/>
</dbReference>
<evidence type="ECO:0000256" key="5">
    <source>
        <dbReference type="ARBA" id="ARBA00023136"/>
    </source>
</evidence>
<dbReference type="GO" id="GO:0031966">
    <property type="term" value="C:mitochondrial membrane"/>
    <property type="evidence" value="ECO:0007669"/>
    <property type="project" value="TreeGrafter"/>
</dbReference>
<proteinExistence type="inferred from homology"/>
<keyword evidence="3 6" id="KW-0812">Transmembrane</keyword>
<dbReference type="OrthoDB" id="5620at2759"/>
<dbReference type="GO" id="GO:0070453">
    <property type="term" value="P:regulation of heme biosynthetic process"/>
    <property type="evidence" value="ECO:0007669"/>
    <property type="project" value="TreeGrafter"/>
</dbReference>
<dbReference type="EMBL" id="AWGJ01000004">
    <property type="protein sequence ID" value="ODN80393.1"/>
    <property type="molecule type" value="Genomic_DNA"/>
</dbReference>
<evidence type="ECO:0000313" key="8">
    <source>
        <dbReference type="Proteomes" id="UP000094065"/>
    </source>
</evidence>
<keyword evidence="5 6" id="KW-0472">Membrane</keyword>
<organism evidence="7 8">
    <name type="scientific">Cryptococcus amylolentus CBS 6039</name>
    <dbReference type="NCBI Taxonomy" id="1295533"/>
    <lineage>
        <taxon>Eukaryota</taxon>
        <taxon>Fungi</taxon>
        <taxon>Dikarya</taxon>
        <taxon>Basidiomycota</taxon>
        <taxon>Agaricomycotina</taxon>
        <taxon>Tremellomycetes</taxon>
        <taxon>Tremellales</taxon>
        <taxon>Cryptococcaceae</taxon>
        <taxon>Cryptococcus</taxon>
    </lineage>
</organism>
<dbReference type="AlphaFoldDB" id="A0A1E3HVP4"/>
<sequence length="107" mass="10940">MPAIAASAPDYAGYAYASLLALGGLAGGLRKGSVISAVAGAGSGVAAAYGASRVSKNSFDAYPSLIVSSLLLALMSWRLFKTGKFMPAGLVVLLSLVMTVRYYTFLP</sequence>
<dbReference type="Gene3D" id="1.10.10.1740">
    <property type="entry name" value="Transmembrane protein 14-like"/>
    <property type="match status" value="1"/>
</dbReference>
<keyword evidence="4 6" id="KW-1133">Transmembrane helix</keyword>
<gene>
    <name evidence="7" type="ORF">L202_02644</name>
</gene>